<dbReference type="VEuPathDB" id="FungiDB:FUN_018182"/>
<accession>A0A2N0RKU8</accession>
<protein>
    <submittedName>
        <fullName evidence="1">Uncharacterized protein</fullName>
    </submittedName>
</protein>
<evidence type="ECO:0000313" key="1">
    <source>
        <dbReference type="EMBL" id="PKC63933.1"/>
    </source>
</evidence>
<reference evidence="1 2" key="2">
    <citation type="submission" date="2017-10" db="EMBL/GenBank/DDBJ databases">
        <title>Genome analyses suggest a sexual origin of heterokaryosis in a supposedly ancient asexual fungus.</title>
        <authorList>
            <person name="Corradi N."/>
            <person name="Sedzielewska K."/>
            <person name="Noel J."/>
            <person name="Charron P."/>
            <person name="Farinelli L."/>
            <person name="Marton T."/>
            <person name="Kruger M."/>
            <person name="Pelin A."/>
            <person name="Brachmann A."/>
            <person name="Corradi N."/>
        </authorList>
    </citation>
    <scope>NUCLEOTIDE SEQUENCE [LARGE SCALE GENOMIC DNA]</scope>
    <source>
        <strain evidence="1 2">A1</strain>
    </source>
</reference>
<evidence type="ECO:0000313" key="2">
    <source>
        <dbReference type="Proteomes" id="UP000232688"/>
    </source>
</evidence>
<dbReference type="VEuPathDB" id="FungiDB:RhiirA1_396453"/>
<sequence length="151" mass="17217">MDRVTCRFIKRDGSICGGVCTRTTGCARHWKLYEKNMKKRPCLVCGFPTDADSGYCAKYCSRYSAKFHALNYRMRQKYKALPLEQAEARQPRIPEAPIFELDDGIAPLQPKIPDAPIFELSDVVKPLQLRIYEAPVSESDYKDMGIDLFGD</sequence>
<dbReference type="AlphaFoldDB" id="A0A2N0RKU8"/>
<dbReference type="Proteomes" id="UP000232688">
    <property type="component" value="Unassembled WGS sequence"/>
</dbReference>
<dbReference type="VEuPathDB" id="FungiDB:RhiirFUN_021786"/>
<dbReference type="EMBL" id="LLXH01000686">
    <property type="protein sequence ID" value="PKC63933.1"/>
    <property type="molecule type" value="Genomic_DNA"/>
</dbReference>
<gene>
    <name evidence="1" type="ORF">RhiirA1_396453</name>
</gene>
<reference evidence="1 2" key="1">
    <citation type="submission" date="2017-10" db="EMBL/GenBank/DDBJ databases">
        <title>Extensive intraspecific genome diversity in a model arbuscular mycorrhizal fungus.</title>
        <authorList>
            <person name="Chen E.C.H."/>
            <person name="Morin E."/>
            <person name="Baudet D."/>
            <person name="Noel J."/>
            <person name="Ndikumana S."/>
            <person name="Charron P."/>
            <person name="St-Onge C."/>
            <person name="Giorgi J."/>
            <person name="Grigoriev I.V."/>
            <person name="Roux C."/>
            <person name="Martin F.M."/>
            <person name="Corradi N."/>
        </authorList>
    </citation>
    <scope>NUCLEOTIDE SEQUENCE [LARGE SCALE GENOMIC DNA]</scope>
    <source>
        <strain evidence="1 2">A1</strain>
    </source>
</reference>
<organism evidence="1 2">
    <name type="scientific">Rhizophagus irregularis</name>
    <dbReference type="NCBI Taxonomy" id="588596"/>
    <lineage>
        <taxon>Eukaryota</taxon>
        <taxon>Fungi</taxon>
        <taxon>Fungi incertae sedis</taxon>
        <taxon>Mucoromycota</taxon>
        <taxon>Glomeromycotina</taxon>
        <taxon>Glomeromycetes</taxon>
        <taxon>Glomerales</taxon>
        <taxon>Glomeraceae</taxon>
        <taxon>Rhizophagus</taxon>
    </lineage>
</organism>
<name>A0A2N0RKU8_9GLOM</name>
<proteinExistence type="predicted"/>
<comment type="caution">
    <text evidence="1">The sequence shown here is derived from an EMBL/GenBank/DDBJ whole genome shotgun (WGS) entry which is preliminary data.</text>
</comment>